<evidence type="ECO:0000256" key="5">
    <source>
        <dbReference type="ARBA" id="ARBA00023163"/>
    </source>
</evidence>
<dbReference type="Proteomes" id="UP000572540">
    <property type="component" value="Unassembled WGS sequence"/>
</dbReference>
<accession>A0A7Z0AZK1</accession>
<dbReference type="SUPFAM" id="SSF53850">
    <property type="entry name" value="Periplasmic binding protein-like II"/>
    <property type="match status" value="1"/>
</dbReference>
<dbReference type="Pfam" id="PF00126">
    <property type="entry name" value="HTH_1"/>
    <property type="match status" value="1"/>
</dbReference>
<dbReference type="PANTHER" id="PTHR30537">
    <property type="entry name" value="HTH-TYPE TRANSCRIPTIONAL REGULATOR"/>
    <property type="match status" value="1"/>
</dbReference>
<dbReference type="PANTHER" id="PTHR30537:SF70">
    <property type="entry name" value="HTH-TYPE TRANSCRIPTIONAL ACTIVATOR AMPR"/>
    <property type="match status" value="1"/>
</dbReference>
<name>A0A7Z0AZK1_9BURK</name>
<dbReference type="PROSITE" id="PS50931">
    <property type="entry name" value="HTH_LYSR"/>
    <property type="match status" value="1"/>
</dbReference>
<dbReference type="AlphaFoldDB" id="A0A7Z0AZK1"/>
<dbReference type="CDD" id="cd08484">
    <property type="entry name" value="PBP2_LTTR_beta_lactamase"/>
    <property type="match status" value="1"/>
</dbReference>
<evidence type="ECO:0000313" key="7">
    <source>
        <dbReference type="EMBL" id="NYH15771.1"/>
    </source>
</evidence>
<dbReference type="SUPFAM" id="SSF46785">
    <property type="entry name" value="Winged helix' DNA-binding domain"/>
    <property type="match status" value="1"/>
</dbReference>
<sequence>MTQAAVSQQVRTLEERLGTALFKRLPRGLAMTDEGLALRPVLTDAFDRIEAVLKQFEGGHFHEVLTIGVVGTFAVGWLMPRLKSFRDAHPFVELRLQTNNNLVDLATEGLDFAIRFGDGTWPGSLATRLLDAPLSLLCAPEIAGRLSKPADLVDETLLRSYRTDDWMNWFNAAGIPPRPVRGPVFDSSRLMVEAAMQGAGIALAPALMFGHEINTGRLVRPFDVEVHAGSYWLTCLKGKPMTSAMLLFSQWIVKEAAAPTTPLGKRRKAMAIHGRPLDLRREHVPRTVAVTKEEDRQQTAWPQRFHADIALMRSAVAKLHDAGRHRRGRG</sequence>
<evidence type="ECO:0000313" key="8">
    <source>
        <dbReference type="Proteomes" id="UP000572540"/>
    </source>
</evidence>
<dbReference type="GO" id="GO:0006351">
    <property type="term" value="P:DNA-templated transcription"/>
    <property type="evidence" value="ECO:0007669"/>
    <property type="project" value="TreeGrafter"/>
</dbReference>
<dbReference type="Pfam" id="PF03466">
    <property type="entry name" value="LysR_substrate"/>
    <property type="match status" value="1"/>
</dbReference>
<keyword evidence="5" id="KW-0804">Transcription</keyword>
<protein>
    <submittedName>
        <fullName evidence="7">LysR family transcriptional regulator of beta-lactamase</fullName>
    </submittedName>
</protein>
<proteinExistence type="inferred from homology"/>
<evidence type="ECO:0000259" key="6">
    <source>
        <dbReference type="PROSITE" id="PS50931"/>
    </source>
</evidence>
<keyword evidence="3" id="KW-0238">DNA-binding</keyword>
<comment type="caution">
    <text evidence="7">The sequence shown here is derived from an EMBL/GenBank/DDBJ whole genome shotgun (WGS) entry which is preliminary data.</text>
</comment>
<gene>
    <name evidence="7" type="ORF">GGD41_002999</name>
</gene>
<dbReference type="InterPro" id="IPR058163">
    <property type="entry name" value="LysR-type_TF_proteobact-type"/>
</dbReference>
<evidence type="ECO:0000256" key="4">
    <source>
        <dbReference type="ARBA" id="ARBA00023159"/>
    </source>
</evidence>
<keyword evidence="2" id="KW-0805">Transcription regulation</keyword>
<evidence type="ECO:0000256" key="1">
    <source>
        <dbReference type="ARBA" id="ARBA00009437"/>
    </source>
</evidence>
<dbReference type="InterPro" id="IPR005119">
    <property type="entry name" value="LysR_subst-bd"/>
</dbReference>
<dbReference type="InterPro" id="IPR036390">
    <property type="entry name" value="WH_DNA-bd_sf"/>
</dbReference>
<keyword evidence="4" id="KW-0010">Activator</keyword>
<dbReference type="EMBL" id="JACCAU010000001">
    <property type="protein sequence ID" value="NYH15771.1"/>
    <property type="molecule type" value="Genomic_DNA"/>
</dbReference>
<dbReference type="GO" id="GO:0043565">
    <property type="term" value="F:sequence-specific DNA binding"/>
    <property type="evidence" value="ECO:0007669"/>
    <property type="project" value="TreeGrafter"/>
</dbReference>
<dbReference type="Gene3D" id="1.10.10.10">
    <property type="entry name" value="Winged helix-like DNA-binding domain superfamily/Winged helix DNA-binding domain"/>
    <property type="match status" value="1"/>
</dbReference>
<evidence type="ECO:0000256" key="3">
    <source>
        <dbReference type="ARBA" id="ARBA00023125"/>
    </source>
</evidence>
<dbReference type="GO" id="GO:0003700">
    <property type="term" value="F:DNA-binding transcription factor activity"/>
    <property type="evidence" value="ECO:0007669"/>
    <property type="project" value="InterPro"/>
</dbReference>
<evidence type="ECO:0000256" key="2">
    <source>
        <dbReference type="ARBA" id="ARBA00023015"/>
    </source>
</evidence>
<reference evidence="7 8" key="1">
    <citation type="submission" date="2020-07" db="EMBL/GenBank/DDBJ databases">
        <title>Exploring microbial biodiversity for novel pathways involved in the catabolism of aromatic compounds derived from lignin.</title>
        <authorList>
            <person name="Elkins J."/>
        </authorList>
    </citation>
    <scope>NUCLEOTIDE SEQUENCE [LARGE SCALE GENOMIC DNA]</scope>
    <source>
        <strain evidence="7 8">H2C3B</strain>
    </source>
</reference>
<dbReference type="InterPro" id="IPR000847">
    <property type="entry name" value="LysR_HTH_N"/>
</dbReference>
<dbReference type="InterPro" id="IPR037420">
    <property type="entry name" value="AmpR_PBP2"/>
</dbReference>
<organism evidence="7 8">
    <name type="scientific">Paraburkholderia bryophila</name>
    <dbReference type="NCBI Taxonomy" id="420952"/>
    <lineage>
        <taxon>Bacteria</taxon>
        <taxon>Pseudomonadati</taxon>
        <taxon>Pseudomonadota</taxon>
        <taxon>Betaproteobacteria</taxon>
        <taxon>Burkholderiales</taxon>
        <taxon>Burkholderiaceae</taxon>
        <taxon>Paraburkholderia</taxon>
    </lineage>
</organism>
<feature type="domain" description="HTH lysR-type" evidence="6">
    <location>
        <begin position="1"/>
        <end position="32"/>
    </location>
</feature>
<dbReference type="Gene3D" id="3.40.190.10">
    <property type="entry name" value="Periplasmic binding protein-like II"/>
    <property type="match status" value="2"/>
</dbReference>
<comment type="similarity">
    <text evidence="1">Belongs to the LysR transcriptional regulatory family.</text>
</comment>
<dbReference type="InterPro" id="IPR036388">
    <property type="entry name" value="WH-like_DNA-bd_sf"/>
</dbReference>